<dbReference type="Ensembl" id="ENSHCOT00000003459.1">
    <property type="protein sequence ID" value="ENSHCOP00000006563.1"/>
    <property type="gene ID" value="ENSHCOG00000008378.1"/>
</dbReference>
<dbReference type="AlphaFoldDB" id="A0A3Q2XPC9"/>
<evidence type="ECO:0000313" key="2">
    <source>
        <dbReference type="Proteomes" id="UP000264820"/>
    </source>
</evidence>
<evidence type="ECO:0000313" key="1">
    <source>
        <dbReference type="Ensembl" id="ENSHCOP00000006563.1"/>
    </source>
</evidence>
<protein>
    <submittedName>
        <fullName evidence="1">Uncharacterized protein</fullName>
    </submittedName>
</protein>
<organism evidence="1 2">
    <name type="scientific">Hippocampus comes</name>
    <name type="common">Tiger tail seahorse</name>
    <dbReference type="NCBI Taxonomy" id="109280"/>
    <lineage>
        <taxon>Eukaryota</taxon>
        <taxon>Metazoa</taxon>
        <taxon>Chordata</taxon>
        <taxon>Craniata</taxon>
        <taxon>Vertebrata</taxon>
        <taxon>Euteleostomi</taxon>
        <taxon>Actinopterygii</taxon>
        <taxon>Neopterygii</taxon>
        <taxon>Teleostei</taxon>
        <taxon>Neoteleostei</taxon>
        <taxon>Acanthomorphata</taxon>
        <taxon>Syngnathiaria</taxon>
        <taxon>Syngnathiformes</taxon>
        <taxon>Syngnathoidei</taxon>
        <taxon>Syngnathidae</taxon>
        <taxon>Hippocampus</taxon>
    </lineage>
</organism>
<dbReference type="GeneTree" id="ENSGT00940000177198"/>
<name>A0A3Q2XPC9_HIPCM</name>
<keyword evidence="2" id="KW-1185">Reference proteome</keyword>
<sequence>MRRGWKIYAAHHQIEMPVEMASLTCQPSSINQSSERNNNAAAAAGRLLWGLLMGIGNST</sequence>
<reference evidence="1" key="1">
    <citation type="submission" date="2025-08" db="UniProtKB">
        <authorList>
            <consortium name="Ensembl"/>
        </authorList>
    </citation>
    <scope>IDENTIFICATION</scope>
</reference>
<dbReference type="OMA" id="QIEMPVE"/>
<proteinExistence type="predicted"/>
<dbReference type="Proteomes" id="UP000264820">
    <property type="component" value="Unplaced"/>
</dbReference>
<reference evidence="1" key="2">
    <citation type="submission" date="2025-09" db="UniProtKB">
        <authorList>
            <consortium name="Ensembl"/>
        </authorList>
    </citation>
    <scope>IDENTIFICATION</scope>
</reference>
<accession>A0A3Q2XPC9</accession>